<evidence type="ECO:0000313" key="2">
    <source>
        <dbReference type="Proteomes" id="UP000003675"/>
    </source>
</evidence>
<evidence type="ECO:0000313" key="1">
    <source>
        <dbReference type="EMBL" id="EEW53655.1"/>
    </source>
</evidence>
<reference evidence="1 2" key="1">
    <citation type="submission" date="2009-09" db="EMBL/GenBank/DDBJ databases">
        <authorList>
            <person name="Qin X."/>
            <person name="Bachman B."/>
            <person name="Battles P."/>
            <person name="Bell A."/>
            <person name="Bess C."/>
            <person name="Bickham C."/>
            <person name="Chaboub L."/>
            <person name="Chen D."/>
            <person name="Coyle M."/>
            <person name="Deiros D.R."/>
            <person name="Dinh H."/>
            <person name="Forbes L."/>
            <person name="Fowler G."/>
            <person name="Francisco L."/>
            <person name="Fu Q."/>
            <person name="Gubbala S."/>
            <person name="Hale W."/>
            <person name="Han Y."/>
            <person name="Hemphill L."/>
            <person name="Highlander S.K."/>
            <person name="Hirani K."/>
            <person name="Hogues M."/>
            <person name="Jackson L."/>
            <person name="Jakkamsetti A."/>
            <person name="Javaid M."/>
            <person name="Jiang H."/>
            <person name="Korchina V."/>
            <person name="Kovar C."/>
            <person name="Lara F."/>
            <person name="Lee S."/>
            <person name="Mata R."/>
            <person name="Mathew T."/>
            <person name="Moen C."/>
            <person name="Morales K."/>
            <person name="Munidasa M."/>
            <person name="Nazareth L."/>
            <person name="Ngo R."/>
            <person name="Nguyen L."/>
            <person name="Okwuonu G."/>
            <person name="Ongeri F."/>
            <person name="Patil S."/>
            <person name="Petrosino J."/>
            <person name="Pham C."/>
            <person name="Pham P."/>
            <person name="Pu L.-L."/>
            <person name="Puazo M."/>
            <person name="Raj R."/>
            <person name="Reid J."/>
            <person name="Rouhana J."/>
            <person name="Saada N."/>
            <person name="Shang Y."/>
            <person name="Simmons D."/>
            <person name="Thornton R."/>
            <person name="Warren J."/>
            <person name="Weissenberger G."/>
            <person name="Zhang J."/>
            <person name="Zhang L."/>
            <person name="Zhou C."/>
            <person name="Zhu D."/>
            <person name="Muzny D."/>
            <person name="Worley K."/>
            <person name="Gibbs R."/>
        </authorList>
    </citation>
    <scope>NUCLEOTIDE SEQUENCE [LARGE SCALE GENOMIC DNA]</scope>
    <source>
        <strain evidence="1 2">DSM 16041</strain>
    </source>
</reference>
<sequence>MSEQVKNRQREILEEISDTIIYKLGVYREREGYKSVKDLYDNFIVESGYNVSLSTFRRWYNGSQIVSASAVTALCEYLGLRAKRVEQVAIRTVEKKIS</sequence>
<name>C8P776_9LACO</name>
<dbReference type="AlphaFoldDB" id="C8P776"/>
<dbReference type="RefSeq" id="WP_007124725.1">
    <property type="nucleotide sequence ID" value="NZ_AZDK01000058.1"/>
</dbReference>
<evidence type="ECO:0008006" key="3">
    <source>
        <dbReference type="Google" id="ProtNLM"/>
    </source>
</evidence>
<dbReference type="EMBL" id="ACLL01000027">
    <property type="protein sequence ID" value="EEW53655.1"/>
    <property type="molecule type" value="Genomic_DNA"/>
</dbReference>
<organism evidence="1 2">
    <name type="scientific">Limosilactobacillus antri DSM 16041</name>
    <dbReference type="NCBI Taxonomy" id="525309"/>
    <lineage>
        <taxon>Bacteria</taxon>
        <taxon>Bacillati</taxon>
        <taxon>Bacillota</taxon>
        <taxon>Bacilli</taxon>
        <taxon>Lactobacillales</taxon>
        <taxon>Lactobacillaceae</taxon>
        <taxon>Limosilactobacillus</taxon>
    </lineage>
</organism>
<comment type="caution">
    <text evidence="1">The sequence shown here is derived from an EMBL/GenBank/DDBJ whole genome shotgun (WGS) entry which is preliminary data.</text>
</comment>
<protein>
    <recommendedName>
        <fullName evidence="3">HTH cro/C1-type domain-containing protein</fullName>
    </recommendedName>
</protein>
<dbReference type="Proteomes" id="UP000003675">
    <property type="component" value="Unassembled WGS sequence"/>
</dbReference>
<accession>C8P776</accession>
<dbReference type="HOGENOM" id="CLU_2330120_0_0_9"/>
<gene>
    <name evidence="1" type="ORF">HMPREF0494_1170</name>
</gene>
<dbReference type="STRING" id="525309.HMPREF0494_1170"/>
<proteinExistence type="predicted"/>